<proteinExistence type="predicted"/>
<feature type="non-terminal residue" evidence="2">
    <location>
        <position position="152"/>
    </location>
</feature>
<sequence length="152" mass="17443">MMRSTRMNLVAQPQISLGPVLSQKELRNDSWEPMKGLRRRRKKGPTADANNRTIERTSHPLTFSEIKRSNDDLKPSTPLPFKIDITNDRLAASLKRDNNSLEQYIDTYFQGPGEDFPILNDYSDYKGLVSSSTLIETRNPVGDIYWFAGFFL</sequence>
<keyword evidence="3" id="KW-1185">Reference proteome</keyword>
<dbReference type="AlphaFoldDB" id="A0A8J2P849"/>
<gene>
    <name evidence="2" type="ORF">AFUS01_LOCUS18330</name>
</gene>
<organism evidence="2 3">
    <name type="scientific">Allacma fusca</name>
    <dbReference type="NCBI Taxonomy" id="39272"/>
    <lineage>
        <taxon>Eukaryota</taxon>
        <taxon>Metazoa</taxon>
        <taxon>Ecdysozoa</taxon>
        <taxon>Arthropoda</taxon>
        <taxon>Hexapoda</taxon>
        <taxon>Collembola</taxon>
        <taxon>Symphypleona</taxon>
        <taxon>Sminthuridae</taxon>
        <taxon>Allacma</taxon>
    </lineage>
</organism>
<comment type="caution">
    <text evidence="2">The sequence shown here is derived from an EMBL/GenBank/DDBJ whole genome shotgun (WGS) entry which is preliminary data.</text>
</comment>
<evidence type="ECO:0000256" key="1">
    <source>
        <dbReference type="SAM" id="MobiDB-lite"/>
    </source>
</evidence>
<evidence type="ECO:0000313" key="2">
    <source>
        <dbReference type="EMBL" id="CAG7729632.1"/>
    </source>
</evidence>
<name>A0A8J2P849_9HEXA</name>
<accession>A0A8J2P849</accession>
<evidence type="ECO:0000313" key="3">
    <source>
        <dbReference type="Proteomes" id="UP000708208"/>
    </source>
</evidence>
<dbReference type="Proteomes" id="UP000708208">
    <property type="component" value="Unassembled WGS sequence"/>
</dbReference>
<reference evidence="2" key="1">
    <citation type="submission" date="2021-06" db="EMBL/GenBank/DDBJ databases">
        <authorList>
            <person name="Hodson N. C."/>
            <person name="Mongue J. A."/>
            <person name="Jaron S. K."/>
        </authorList>
    </citation>
    <scope>NUCLEOTIDE SEQUENCE</scope>
</reference>
<protein>
    <submittedName>
        <fullName evidence="2">Uncharacterized protein</fullName>
    </submittedName>
</protein>
<feature type="region of interest" description="Disordered" evidence="1">
    <location>
        <begin position="30"/>
        <end position="57"/>
    </location>
</feature>
<dbReference type="EMBL" id="CAJVCH010181650">
    <property type="protein sequence ID" value="CAG7729632.1"/>
    <property type="molecule type" value="Genomic_DNA"/>
</dbReference>